<evidence type="ECO:0000313" key="2">
    <source>
        <dbReference type="EMBL" id="EMD30459.1"/>
    </source>
</evidence>
<gene>
    <name evidence="2" type="ORF">CERSUDRAFT_101352</name>
</gene>
<reference evidence="2 3" key="1">
    <citation type="journal article" date="2012" name="Proc. Natl. Acad. Sci. U.S.A.">
        <title>Comparative genomics of Ceriporiopsis subvermispora and Phanerochaete chrysosporium provide insight into selective ligninolysis.</title>
        <authorList>
            <person name="Fernandez-Fueyo E."/>
            <person name="Ruiz-Duenas F.J."/>
            <person name="Ferreira P."/>
            <person name="Floudas D."/>
            <person name="Hibbett D.S."/>
            <person name="Canessa P."/>
            <person name="Larrondo L.F."/>
            <person name="James T.Y."/>
            <person name="Seelenfreund D."/>
            <person name="Lobos S."/>
            <person name="Polanco R."/>
            <person name="Tello M."/>
            <person name="Honda Y."/>
            <person name="Watanabe T."/>
            <person name="Watanabe T."/>
            <person name="Ryu J.S."/>
            <person name="Kubicek C.P."/>
            <person name="Schmoll M."/>
            <person name="Gaskell J."/>
            <person name="Hammel K.E."/>
            <person name="St John F.J."/>
            <person name="Vanden Wymelenberg A."/>
            <person name="Sabat G."/>
            <person name="Splinter BonDurant S."/>
            <person name="Syed K."/>
            <person name="Yadav J.S."/>
            <person name="Doddapaneni H."/>
            <person name="Subramanian V."/>
            <person name="Lavin J.L."/>
            <person name="Oguiza J.A."/>
            <person name="Perez G."/>
            <person name="Pisabarro A.G."/>
            <person name="Ramirez L."/>
            <person name="Santoyo F."/>
            <person name="Master E."/>
            <person name="Coutinho P.M."/>
            <person name="Henrissat B."/>
            <person name="Lombard V."/>
            <person name="Magnuson J.K."/>
            <person name="Kuees U."/>
            <person name="Hori C."/>
            <person name="Igarashi K."/>
            <person name="Samejima M."/>
            <person name="Held B.W."/>
            <person name="Barry K.W."/>
            <person name="LaButti K.M."/>
            <person name="Lapidus A."/>
            <person name="Lindquist E.A."/>
            <person name="Lucas S.M."/>
            <person name="Riley R."/>
            <person name="Salamov A.A."/>
            <person name="Hoffmeister D."/>
            <person name="Schwenk D."/>
            <person name="Hadar Y."/>
            <person name="Yarden O."/>
            <person name="de Vries R.P."/>
            <person name="Wiebenga A."/>
            <person name="Stenlid J."/>
            <person name="Eastwood D."/>
            <person name="Grigoriev I.V."/>
            <person name="Berka R.M."/>
            <person name="Blanchette R.A."/>
            <person name="Kersten P."/>
            <person name="Martinez A.T."/>
            <person name="Vicuna R."/>
            <person name="Cullen D."/>
        </authorList>
    </citation>
    <scope>NUCLEOTIDE SEQUENCE [LARGE SCALE GENOMIC DNA]</scope>
    <source>
        <strain evidence="2 3">B</strain>
    </source>
</reference>
<proteinExistence type="predicted"/>
<name>M2P5H6_CERS8</name>
<keyword evidence="3" id="KW-1185">Reference proteome</keyword>
<dbReference type="HOGENOM" id="CLU_1239987_0_0_1"/>
<evidence type="ECO:0000256" key="1">
    <source>
        <dbReference type="SAM" id="MobiDB-lite"/>
    </source>
</evidence>
<feature type="region of interest" description="Disordered" evidence="1">
    <location>
        <begin position="1"/>
        <end position="33"/>
    </location>
</feature>
<evidence type="ECO:0000313" key="3">
    <source>
        <dbReference type="Proteomes" id="UP000016930"/>
    </source>
</evidence>
<accession>M2P5H6</accession>
<dbReference type="Proteomes" id="UP000016930">
    <property type="component" value="Unassembled WGS sequence"/>
</dbReference>
<sequence length="223" mass="24432">MLTSDMRYSGTSRSWPKQYEQRQSSKHGSGSMADIAHGDFSSLTRCVMDNHDLFNLPFMSPLLSDHPPSPYRSPSPVFYVAASEYELGTRGNAIDLDSFPSPFTAGAPLFSRETSGDSIMEIVKDRPSTANDKDTAQGMKQLVASMEPAFADRINDTLVSVDSISPLNDTYQDSQLDIGTTEAQISDLDKQIHDVTLRVTNSAATTDVQMASVSVRLSDLQDH</sequence>
<organism evidence="2 3">
    <name type="scientific">Ceriporiopsis subvermispora (strain B)</name>
    <name type="common">White-rot fungus</name>
    <name type="synonym">Gelatoporia subvermispora</name>
    <dbReference type="NCBI Taxonomy" id="914234"/>
    <lineage>
        <taxon>Eukaryota</taxon>
        <taxon>Fungi</taxon>
        <taxon>Dikarya</taxon>
        <taxon>Basidiomycota</taxon>
        <taxon>Agaricomycotina</taxon>
        <taxon>Agaricomycetes</taxon>
        <taxon>Polyporales</taxon>
        <taxon>Gelatoporiaceae</taxon>
        <taxon>Gelatoporia</taxon>
    </lineage>
</organism>
<protein>
    <submittedName>
        <fullName evidence="2">Uncharacterized protein</fullName>
    </submittedName>
</protein>
<dbReference type="STRING" id="914234.M2P5H6"/>
<dbReference type="EMBL" id="KB446125">
    <property type="protein sequence ID" value="EMD30459.1"/>
    <property type="molecule type" value="Genomic_DNA"/>
</dbReference>
<dbReference type="AlphaFoldDB" id="M2P5H6"/>